<evidence type="ECO:0000313" key="2">
    <source>
        <dbReference type="EMBL" id="GIJ61162.1"/>
    </source>
</evidence>
<keyword evidence="3" id="KW-1185">Reference proteome</keyword>
<dbReference type="RefSeq" id="WP_204005930.1">
    <property type="nucleotide sequence ID" value="NZ_BOPG01000063.1"/>
</dbReference>
<evidence type="ECO:0008006" key="4">
    <source>
        <dbReference type="Google" id="ProtNLM"/>
    </source>
</evidence>
<dbReference type="AlphaFoldDB" id="A0A8J3ZE02"/>
<proteinExistence type="predicted"/>
<feature type="region of interest" description="Disordered" evidence="1">
    <location>
        <begin position="276"/>
        <end position="305"/>
    </location>
</feature>
<comment type="caution">
    <text evidence="2">The sequence shown here is derived from an EMBL/GenBank/DDBJ whole genome shotgun (WGS) entry which is preliminary data.</text>
</comment>
<protein>
    <recommendedName>
        <fullName evidence="4">Nitroreductase family protein</fullName>
    </recommendedName>
</protein>
<evidence type="ECO:0000313" key="3">
    <source>
        <dbReference type="Proteomes" id="UP000612585"/>
    </source>
</evidence>
<evidence type="ECO:0000256" key="1">
    <source>
        <dbReference type="SAM" id="MobiDB-lite"/>
    </source>
</evidence>
<dbReference type="Proteomes" id="UP000612585">
    <property type="component" value="Unassembled WGS sequence"/>
</dbReference>
<dbReference type="InterPro" id="IPR000415">
    <property type="entry name" value="Nitroreductase-like"/>
</dbReference>
<dbReference type="SUPFAM" id="SSF55469">
    <property type="entry name" value="FMN-dependent nitroreductase-like"/>
    <property type="match status" value="1"/>
</dbReference>
<accession>A0A8J3ZE02</accession>
<sequence length="305" mass="32563">MSWVADFRELEPVVQRAPSAHNTQPWTLTYGADHVDIGWDPAAALPVADPTRRDLFLGLGAFVETCLIAAADTGLTVAAEGLRLVAAPARYDTPFTVTDIEERRCARGRYEPGPLPPVSLEPGVVRVNAGAVAPLLRPADRWMFGSAPVTAELREWLRLTPRHPRYDKDGLTDRALALSTVEAIGLRVAVSRPVHAVGRRLGLPALLAAASTLDGTVFVLTGDDPVDAGRRLMRTWLTLGRAGIAVHPLSQLLDCPHTARAVAAMVDGTPLAVFRAGRPVTPPPRSARLSAPRSGASPSWTSIDG</sequence>
<gene>
    <name evidence="2" type="ORF">Vau01_086780</name>
</gene>
<name>A0A8J3ZE02_9ACTN</name>
<dbReference type="EMBL" id="BOPG01000063">
    <property type="protein sequence ID" value="GIJ61162.1"/>
    <property type="molecule type" value="Genomic_DNA"/>
</dbReference>
<organism evidence="2 3">
    <name type="scientific">Virgisporangium aurantiacum</name>
    <dbReference type="NCBI Taxonomy" id="175570"/>
    <lineage>
        <taxon>Bacteria</taxon>
        <taxon>Bacillati</taxon>
        <taxon>Actinomycetota</taxon>
        <taxon>Actinomycetes</taxon>
        <taxon>Micromonosporales</taxon>
        <taxon>Micromonosporaceae</taxon>
        <taxon>Virgisporangium</taxon>
    </lineage>
</organism>
<feature type="compositionally biased region" description="Low complexity" evidence="1">
    <location>
        <begin position="286"/>
        <end position="299"/>
    </location>
</feature>
<dbReference type="Gene3D" id="3.40.109.10">
    <property type="entry name" value="NADH Oxidase"/>
    <property type="match status" value="1"/>
</dbReference>
<dbReference type="GO" id="GO:0016491">
    <property type="term" value="F:oxidoreductase activity"/>
    <property type="evidence" value="ECO:0007669"/>
    <property type="project" value="InterPro"/>
</dbReference>
<reference evidence="2" key="1">
    <citation type="submission" date="2021-01" db="EMBL/GenBank/DDBJ databases">
        <title>Whole genome shotgun sequence of Virgisporangium aurantiacum NBRC 16421.</title>
        <authorList>
            <person name="Komaki H."/>
            <person name="Tamura T."/>
        </authorList>
    </citation>
    <scope>NUCLEOTIDE SEQUENCE</scope>
    <source>
        <strain evidence="2">NBRC 16421</strain>
    </source>
</reference>